<dbReference type="Proteomes" id="UP000525298">
    <property type="component" value="Unassembled WGS sequence"/>
</dbReference>
<name>A0A7W0C6G9_9BACT</name>
<sequence>MKTRSFFLSLLLLAVLAAAMGGCAAVNPTIATLDKAKTLSAEGRYAEAADLDFDCTETNEGCGQLYLVTGDACYRLAMAADAAGRKEAAKNRYACTADRLEAGIARTTGWASTDMRARYYENLCEALRNWQDLESGKSARIITRRLSAASERFLAKHPGHPAAAYFWVSARFAAAAPELLDQTDPEKLCVRLNQMIRDLEEASGKAGGTRYEENHRRLLIDIKGAKQAVAGCR</sequence>
<feature type="signal peptide" evidence="1">
    <location>
        <begin position="1"/>
        <end position="24"/>
    </location>
</feature>
<accession>A0A7W0C6G9</accession>
<organism evidence="2 3">
    <name type="scientific">Desulfosalsimonas propionicica</name>
    <dbReference type="NCBI Taxonomy" id="332175"/>
    <lineage>
        <taxon>Bacteria</taxon>
        <taxon>Pseudomonadati</taxon>
        <taxon>Thermodesulfobacteriota</taxon>
        <taxon>Desulfobacteria</taxon>
        <taxon>Desulfobacterales</taxon>
        <taxon>Desulfosalsimonadaceae</taxon>
        <taxon>Desulfosalsimonas</taxon>
    </lineage>
</organism>
<comment type="caution">
    <text evidence="2">The sequence shown here is derived from an EMBL/GenBank/DDBJ whole genome shotgun (WGS) entry which is preliminary data.</text>
</comment>
<evidence type="ECO:0000313" key="2">
    <source>
        <dbReference type="EMBL" id="MBA2880036.1"/>
    </source>
</evidence>
<gene>
    <name evidence="2" type="ORF">HNR65_000343</name>
</gene>
<reference evidence="2 3" key="1">
    <citation type="submission" date="2020-07" db="EMBL/GenBank/DDBJ databases">
        <title>Genomic Encyclopedia of Type Strains, Phase IV (KMG-IV): sequencing the most valuable type-strain genomes for metagenomic binning, comparative biology and taxonomic classification.</title>
        <authorList>
            <person name="Goeker M."/>
        </authorList>
    </citation>
    <scope>NUCLEOTIDE SEQUENCE [LARGE SCALE GENOMIC DNA]</scope>
    <source>
        <strain evidence="2 3">DSM 17721</strain>
    </source>
</reference>
<evidence type="ECO:0000256" key="1">
    <source>
        <dbReference type="SAM" id="SignalP"/>
    </source>
</evidence>
<feature type="chain" id="PRO_5031195847" description="Lipoprotein" evidence="1">
    <location>
        <begin position="25"/>
        <end position="233"/>
    </location>
</feature>
<dbReference type="EMBL" id="JACDUS010000001">
    <property type="protein sequence ID" value="MBA2880036.1"/>
    <property type="molecule type" value="Genomic_DNA"/>
</dbReference>
<evidence type="ECO:0008006" key="4">
    <source>
        <dbReference type="Google" id="ProtNLM"/>
    </source>
</evidence>
<dbReference type="RefSeq" id="WP_181549707.1">
    <property type="nucleotide sequence ID" value="NZ_JACDUS010000001.1"/>
</dbReference>
<keyword evidence="1" id="KW-0732">Signal</keyword>
<proteinExistence type="predicted"/>
<keyword evidence="3" id="KW-1185">Reference proteome</keyword>
<protein>
    <recommendedName>
        <fullName evidence="4">Lipoprotein</fullName>
    </recommendedName>
</protein>
<dbReference type="PROSITE" id="PS51257">
    <property type="entry name" value="PROKAR_LIPOPROTEIN"/>
    <property type="match status" value="1"/>
</dbReference>
<evidence type="ECO:0000313" key="3">
    <source>
        <dbReference type="Proteomes" id="UP000525298"/>
    </source>
</evidence>
<dbReference type="AlphaFoldDB" id="A0A7W0C6G9"/>